<feature type="transmembrane region" description="Helical" evidence="5">
    <location>
        <begin position="151"/>
        <end position="173"/>
    </location>
</feature>
<sequence>MDNILLEIRWRSLYTFISFFCTLYIVWTLGEEHLFIWTSPLFKLDSLQPRAFLCRYLTEAFSMQVWLFSISTVIYMGVLVIYQCLAFCASGFFYNLWKRTIRIIIVLFCSCISIWSLTFVFVLPKLCYFLFEYQRTHSLIPILLEPYLSSTLTIFVRLLSMEMLTLIMILFIFEKLKKNMFEFKKYRLIYLYGSILVSGLICPPDLFSQIFTMICLFFVYEILLVYRLYLDKVTIVDFKMSLILAQNER</sequence>
<evidence type="ECO:0000256" key="2">
    <source>
        <dbReference type="ARBA" id="ARBA00022692"/>
    </source>
</evidence>
<feature type="transmembrane region" description="Helical" evidence="5">
    <location>
        <begin position="65"/>
        <end position="96"/>
    </location>
</feature>
<dbReference type="AlphaFoldDB" id="A0A1D8I1T5"/>
<evidence type="ECO:0000256" key="5">
    <source>
        <dbReference type="SAM" id="Phobius"/>
    </source>
</evidence>
<dbReference type="EMBL" id="KX756655">
    <property type="protein sequence ID" value="AOT98940.1"/>
    <property type="molecule type" value="Genomic_DNA"/>
</dbReference>
<comment type="subcellular location">
    <subcellularLocation>
        <location evidence="1">Membrane</location>
        <topology evidence="1">Multi-pass membrane protein</topology>
    </subcellularLocation>
</comment>
<evidence type="ECO:0000256" key="3">
    <source>
        <dbReference type="ARBA" id="ARBA00022989"/>
    </source>
</evidence>
<reference evidence="6" key="1">
    <citation type="journal article" date="2016" name="J. Eukaryot. Microbiol.">
        <title>Mitochondrial Genome of Prasinophyte Alga Pyramimonas parkeae.</title>
        <authorList>
            <person name="Hrda S."/>
            <person name="Hroudova M."/>
            <person name="Vlcek C."/>
            <person name="Hampl V."/>
        </authorList>
    </citation>
    <scope>NUCLEOTIDE SEQUENCE</scope>
    <source>
        <strain evidence="6">SCCAP K-0007</strain>
    </source>
</reference>
<feature type="transmembrane region" description="Helical" evidence="5">
    <location>
        <begin position="103"/>
        <end position="131"/>
    </location>
</feature>
<proteinExistence type="predicted"/>
<name>A0A1D8I1T5_9CHLO</name>
<dbReference type="RefSeq" id="YP_009310487.1">
    <property type="nucleotide sequence ID" value="NC_031504.1"/>
</dbReference>
<gene>
    <name evidence="6" type="primary">tatC</name>
</gene>
<evidence type="ECO:0000256" key="4">
    <source>
        <dbReference type="ARBA" id="ARBA00023136"/>
    </source>
</evidence>
<feature type="transmembrane region" description="Helical" evidence="5">
    <location>
        <begin position="185"/>
        <end position="201"/>
    </location>
</feature>
<dbReference type="Pfam" id="PF00902">
    <property type="entry name" value="TatC"/>
    <property type="match status" value="1"/>
</dbReference>
<dbReference type="GeneID" id="29997475"/>
<feature type="transmembrane region" description="Helical" evidence="5">
    <location>
        <begin position="207"/>
        <end position="230"/>
    </location>
</feature>
<geneLocation type="mitochondrion" evidence="6"/>
<evidence type="ECO:0000256" key="1">
    <source>
        <dbReference type="ARBA" id="ARBA00004141"/>
    </source>
</evidence>
<feature type="transmembrane region" description="Helical" evidence="5">
    <location>
        <begin position="12"/>
        <end position="30"/>
    </location>
</feature>
<dbReference type="InterPro" id="IPR002033">
    <property type="entry name" value="TatC"/>
</dbReference>
<accession>A0A1D8I1T5</accession>
<organism evidence="6">
    <name type="scientific">Pyramimonas parkeae</name>
    <dbReference type="NCBI Taxonomy" id="36894"/>
    <lineage>
        <taxon>Eukaryota</taxon>
        <taxon>Viridiplantae</taxon>
        <taxon>Chlorophyta</taxon>
        <taxon>Pyramimonadophyceae</taxon>
        <taxon>Pyramimonadales</taxon>
        <taxon>Pyramimonadaceae</taxon>
        <taxon>Pyramimonas</taxon>
        <taxon>Pyramimonas subgen. Trichocystis</taxon>
    </lineage>
</organism>
<dbReference type="GO" id="GO:0016020">
    <property type="term" value="C:membrane"/>
    <property type="evidence" value="ECO:0007669"/>
    <property type="project" value="UniProtKB-SubCell"/>
</dbReference>
<keyword evidence="4 5" id="KW-0472">Membrane</keyword>
<keyword evidence="2 5" id="KW-0812">Transmembrane</keyword>
<keyword evidence="6" id="KW-0496">Mitochondrion</keyword>
<protein>
    <submittedName>
        <fullName evidence="6">Sec-independent protein translocase protein tatC</fullName>
    </submittedName>
</protein>
<evidence type="ECO:0000313" key="6">
    <source>
        <dbReference type="EMBL" id="AOT98940.1"/>
    </source>
</evidence>
<keyword evidence="3 5" id="KW-1133">Transmembrane helix</keyword>